<protein>
    <submittedName>
        <fullName evidence="3">(wild Malaysian banana) hypothetical protein</fullName>
    </submittedName>
</protein>
<evidence type="ECO:0000256" key="1">
    <source>
        <dbReference type="SAM" id="Coils"/>
    </source>
</evidence>
<evidence type="ECO:0000313" key="3">
    <source>
        <dbReference type="EMBL" id="CAG1843988.1"/>
    </source>
</evidence>
<dbReference type="CDD" id="cd02859">
    <property type="entry name" value="E_set_AMPKbeta_like_N"/>
    <property type="match status" value="1"/>
</dbReference>
<proteinExistence type="predicted"/>
<dbReference type="InterPro" id="IPR032640">
    <property type="entry name" value="AMPK1_CBM"/>
</dbReference>
<dbReference type="AlphaFoldDB" id="A0A8D7F7Z2"/>
<organism evidence="3">
    <name type="scientific">Musa acuminata subsp. malaccensis</name>
    <name type="common">Wild banana</name>
    <name type="synonym">Musa malaccensis</name>
    <dbReference type="NCBI Taxonomy" id="214687"/>
    <lineage>
        <taxon>Eukaryota</taxon>
        <taxon>Viridiplantae</taxon>
        <taxon>Streptophyta</taxon>
        <taxon>Embryophyta</taxon>
        <taxon>Tracheophyta</taxon>
        <taxon>Spermatophyta</taxon>
        <taxon>Magnoliopsida</taxon>
        <taxon>Liliopsida</taxon>
        <taxon>Zingiberales</taxon>
        <taxon>Musaceae</taxon>
        <taxon>Musa</taxon>
    </lineage>
</organism>
<feature type="coiled-coil region" evidence="1">
    <location>
        <begin position="234"/>
        <end position="261"/>
    </location>
</feature>
<dbReference type="PANTHER" id="PTHR47434:SF2">
    <property type="entry name" value="PROTEIN PTST HOMOLOG 3, CHLOROPLASTIC"/>
    <property type="match status" value="1"/>
</dbReference>
<sequence>MALAPWPSSLSHLAGDRRSFPSFRRSQELRLLWSSNPYLVRRSLAPCCSGEEFSRRGRALKSKEEFCHELREFISATGLAENRVPSMKELCENGRSDLANIVRRRGYKVVTELLFNSNGENHSDKISEGRQRFIDAELYKAAGGQETKIHVSPYCTLRRSNRSMERDLVKSNGMVLTDNHVQVCDNSESSVDSLHIKAVKFRQTGELDTMEGEDCELYHDLASEIYEHDNQNEINRLKILLHQKKMELSQLKQQIDDEKILLDMSKLALVAFRKATFRFLILHARATVELGDIKRIVAEKDAELHAAEGNLNGLKEVRIDYWANGQIIEVAGSFNGWQHRVRMDHHPSSKHINPPGYRKPMLWSTVLWLYPGVYEIKFIVDGEWRIDSQWEIITSGGITNNVLRVDKLKAQKKLI</sequence>
<accession>A0A8D7F7Z2</accession>
<feature type="domain" description="AMP-activated protein kinase glycogen-binding" evidence="2">
    <location>
        <begin position="317"/>
        <end position="408"/>
    </location>
</feature>
<dbReference type="InterPro" id="IPR013783">
    <property type="entry name" value="Ig-like_fold"/>
</dbReference>
<reference evidence="3" key="1">
    <citation type="submission" date="2021-03" db="EMBL/GenBank/DDBJ databases">
        <authorList>
            <consortium name="Genoscope - CEA"/>
            <person name="William W."/>
        </authorList>
    </citation>
    <scope>NUCLEOTIDE SEQUENCE</scope>
    <source>
        <strain evidence="3">Doubled-haploid Pahang</strain>
    </source>
</reference>
<dbReference type="EMBL" id="HG996469">
    <property type="protein sequence ID" value="CAG1843988.1"/>
    <property type="molecule type" value="Genomic_DNA"/>
</dbReference>
<dbReference type="GO" id="GO:0009507">
    <property type="term" value="C:chloroplast"/>
    <property type="evidence" value="ECO:0007669"/>
    <property type="project" value="UniProtKB-ARBA"/>
</dbReference>
<gene>
    <name evidence="3" type="ORF">GSMUA_137830.1</name>
</gene>
<dbReference type="SUPFAM" id="SSF81296">
    <property type="entry name" value="E set domains"/>
    <property type="match status" value="1"/>
</dbReference>
<evidence type="ECO:0000259" key="2">
    <source>
        <dbReference type="Pfam" id="PF16561"/>
    </source>
</evidence>
<dbReference type="PANTHER" id="PTHR47434">
    <property type="entry name" value="PROTEIN PTST HOMOLOG 3, CHLOROPLASTIC"/>
    <property type="match status" value="1"/>
</dbReference>
<dbReference type="InterPro" id="IPR014756">
    <property type="entry name" value="Ig_E-set"/>
</dbReference>
<name>A0A8D7F7Z2_MUSAM</name>
<dbReference type="Pfam" id="PF16561">
    <property type="entry name" value="AMPK1_CBM"/>
    <property type="match status" value="1"/>
</dbReference>
<dbReference type="Gene3D" id="2.60.40.10">
    <property type="entry name" value="Immunoglobulins"/>
    <property type="match status" value="1"/>
</dbReference>
<keyword evidence="1" id="KW-0175">Coiled coil</keyword>